<dbReference type="PANTHER" id="PTHR43580">
    <property type="entry name" value="OXIDOREDUCTASE GLYR1-RELATED"/>
    <property type="match status" value="1"/>
</dbReference>
<organism evidence="4 5">
    <name type="scientific">Pendulispora albinea</name>
    <dbReference type="NCBI Taxonomy" id="2741071"/>
    <lineage>
        <taxon>Bacteria</taxon>
        <taxon>Pseudomonadati</taxon>
        <taxon>Myxococcota</taxon>
        <taxon>Myxococcia</taxon>
        <taxon>Myxococcales</taxon>
        <taxon>Sorangiineae</taxon>
        <taxon>Pendulisporaceae</taxon>
        <taxon>Pendulispora</taxon>
    </lineage>
</organism>
<dbReference type="Gene3D" id="3.40.50.720">
    <property type="entry name" value="NAD(P)-binding Rossmann-like Domain"/>
    <property type="match status" value="1"/>
</dbReference>
<keyword evidence="1" id="KW-0560">Oxidoreductase</keyword>
<keyword evidence="5" id="KW-1185">Reference proteome</keyword>
<dbReference type="SUPFAM" id="SSF51735">
    <property type="entry name" value="NAD(P)-binding Rossmann-fold domains"/>
    <property type="match status" value="1"/>
</dbReference>
<dbReference type="InterPro" id="IPR036291">
    <property type="entry name" value="NAD(P)-bd_dom_sf"/>
</dbReference>
<dbReference type="Pfam" id="PF21761">
    <property type="entry name" value="RedAm-like_C"/>
    <property type="match status" value="1"/>
</dbReference>
<evidence type="ECO:0000259" key="3">
    <source>
        <dbReference type="Pfam" id="PF21761"/>
    </source>
</evidence>
<evidence type="ECO:0000313" key="5">
    <source>
        <dbReference type="Proteomes" id="UP001370348"/>
    </source>
</evidence>
<dbReference type="Proteomes" id="UP001370348">
    <property type="component" value="Chromosome"/>
</dbReference>
<evidence type="ECO:0000259" key="2">
    <source>
        <dbReference type="Pfam" id="PF03446"/>
    </source>
</evidence>
<dbReference type="InterPro" id="IPR048666">
    <property type="entry name" value="RedAm-like_C"/>
</dbReference>
<feature type="domain" description="6-phosphogluconate dehydrogenase NADP-binding" evidence="2">
    <location>
        <begin position="4"/>
        <end position="159"/>
    </location>
</feature>
<name>A0ABZ2LYB0_9BACT</name>
<dbReference type="InterPro" id="IPR013328">
    <property type="entry name" value="6PGD_dom2"/>
</dbReference>
<protein>
    <submittedName>
        <fullName evidence="4">NAD(P)-binding domain-containing protein</fullName>
    </submittedName>
</protein>
<dbReference type="EMBL" id="CP089984">
    <property type="protein sequence ID" value="WXB15919.1"/>
    <property type="molecule type" value="Genomic_DNA"/>
</dbReference>
<dbReference type="PANTHER" id="PTHR43580:SF2">
    <property type="entry name" value="CYTOKINE-LIKE NUCLEAR FACTOR N-PAC"/>
    <property type="match status" value="1"/>
</dbReference>
<feature type="domain" description="NADPH-dependent reductive aminase-like C-terminal" evidence="3">
    <location>
        <begin position="163"/>
        <end position="287"/>
    </location>
</feature>
<dbReference type="InterPro" id="IPR015815">
    <property type="entry name" value="HIBADH-related"/>
</dbReference>
<gene>
    <name evidence="4" type="ORF">LZC94_01315</name>
</gene>
<sequence length="288" mass="30495">MKSRIAVLGAGVMGSALVRAFLERGYPTSIWNRTKAKAEALAAAGAKVADTVDQAVADADIVVVNVSDYATSERLLHPDNVAKSLRGKLIVQVASGSTREARDLAAWAEQHGIAYLDGAIMATPNFVGTPECVILYSGGTNALFESNNAALSSLGTAVYVSTDPGHASALDSALLLVMWGSLFGTLQGLALVQAEKLPLQAYLDHIKPFANLVPAWAADVVERVRDQNFASPIAPINSHATAVVALLASNKERGVSNELPEVFHRLLQRSIQAGHGADDFAILNRFLR</sequence>
<dbReference type="Pfam" id="PF03446">
    <property type="entry name" value="NAD_binding_2"/>
    <property type="match status" value="1"/>
</dbReference>
<accession>A0ABZ2LYB0</accession>
<reference evidence="4 5" key="1">
    <citation type="submission" date="2021-12" db="EMBL/GenBank/DDBJ databases">
        <title>Discovery of the Pendulisporaceae a myxobacterial family with distinct sporulation behavior and unique specialized metabolism.</title>
        <authorList>
            <person name="Garcia R."/>
            <person name="Popoff A."/>
            <person name="Bader C.D."/>
            <person name="Loehr J."/>
            <person name="Walesch S."/>
            <person name="Walt C."/>
            <person name="Boldt J."/>
            <person name="Bunk B."/>
            <person name="Haeckl F.J.F.P.J."/>
            <person name="Gunesch A.P."/>
            <person name="Birkelbach J."/>
            <person name="Nuebel U."/>
            <person name="Pietschmann T."/>
            <person name="Bach T."/>
            <person name="Mueller R."/>
        </authorList>
    </citation>
    <scope>NUCLEOTIDE SEQUENCE [LARGE SCALE GENOMIC DNA]</scope>
    <source>
        <strain evidence="4 5">MSr11954</strain>
    </source>
</reference>
<dbReference type="InterPro" id="IPR051265">
    <property type="entry name" value="HIBADH-related_NP60_sf"/>
</dbReference>
<evidence type="ECO:0000313" key="4">
    <source>
        <dbReference type="EMBL" id="WXB15919.1"/>
    </source>
</evidence>
<evidence type="ECO:0000256" key="1">
    <source>
        <dbReference type="ARBA" id="ARBA00023002"/>
    </source>
</evidence>
<dbReference type="InterPro" id="IPR006115">
    <property type="entry name" value="6PGDH_NADP-bd"/>
</dbReference>
<dbReference type="Gene3D" id="1.10.1040.10">
    <property type="entry name" value="N-(1-d-carboxylethyl)-l-norvaline Dehydrogenase, domain 2"/>
    <property type="match status" value="1"/>
</dbReference>
<proteinExistence type="predicted"/>
<dbReference type="PIRSF" id="PIRSF000103">
    <property type="entry name" value="HIBADH"/>
    <property type="match status" value="1"/>
</dbReference>